<dbReference type="EMBL" id="CAJOBS010001279">
    <property type="protein sequence ID" value="CAF4712483.1"/>
    <property type="molecule type" value="Genomic_DNA"/>
</dbReference>
<dbReference type="InterPro" id="IPR011990">
    <property type="entry name" value="TPR-like_helical_dom_sf"/>
</dbReference>
<evidence type="ECO:0000256" key="1">
    <source>
        <dbReference type="ARBA" id="ARBA00022737"/>
    </source>
</evidence>
<dbReference type="PANTHER" id="PTHR45641:SF1">
    <property type="entry name" value="AAA+ ATPASE DOMAIN-CONTAINING PROTEIN"/>
    <property type="match status" value="1"/>
</dbReference>
<accession>A0A821D429</accession>
<dbReference type="EMBL" id="CAJOBQ010003721">
    <property type="protein sequence ID" value="CAF4615733.1"/>
    <property type="molecule type" value="Genomic_DNA"/>
</dbReference>
<gene>
    <name evidence="4" type="ORF">FME351_LOCUS21314</name>
    <name evidence="3" type="ORF">KIK155_LOCUS13882</name>
    <name evidence="6" type="ORF">TOA249_LOCUS17748</name>
    <name evidence="5" type="ORF">TSG867_LOCUS28730</name>
</gene>
<dbReference type="PANTHER" id="PTHR45641">
    <property type="entry name" value="TETRATRICOPEPTIDE REPEAT PROTEIN (AFU_ORTHOLOGUE AFUA_6G03870)"/>
    <property type="match status" value="1"/>
</dbReference>
<sequence length="131" mass="14560">MYAKALEIDSQIFHEEHESLATSHHQIAIAHLELETLSEALYHAEKALRIVLRSQAKKNLSLISTFQYSLGLLQYNLGNMGKALKMMGKALNNLLACPAEHQTMAATIYNCFSLIYEKEGDTQSCGICGKS</sequence>
<keyword evidence="1" id="KW-0677">Repeat</keyword>
<dbReference type="Proteomes" id="UP000663869">
    <property type="component" value="Unassembled WGS sequence"/>
</dbReference>
<reference evidence="5" key="1">
    <citation type="submission" date="2021-02" db="EMBL/GenBank/DDBJ databases">
        <authorList>
            <person name="Nowell W R."/>
        </authorList>
    </citation>
    <scope>NUCLEOTIDE SEQUENCE</scope>
</reference>
<organism evidence="5 7">
    <name type="scientific">Rotaria socialis</name>
    <dbReference type="NCBI Taxonomy" id="392032"/>
    <lineage>
        <taxon>Eukaryota</taxon>
        <taxon>Metazoa</taxon>
        <taxon>Spiralia</taxon>
        <taxon>Gnathifera</taxon>
        <taxon>Rotifera</taxon>
        <taxon>Eurotatoria</taxon>
        <taxon>Bdelloidea</taxon>
        <taxon>Philodinida</taxon>
        <taxon>Philodinidae</taxon>
        <taxon>Rotaria</taxon>
    </lineage>
</organism>
<dbReference type="Gene3D" id="1.25.40.10">
    <property type="entry name" value="Tetratricopeptide repeat domain"/>
    <property type="match status" value="1"/>
</dbReference>
<evidence type="ECO:0000313" key="4">
    <source>
        <dbReference type="EMBL" id="CAF3588206.1"/>
    </source>
</evidence>
<evidence type="ECO:0000313" key="7">
    <source>
        <dbReference type="Proteomes" id="UP000663862"/>
    </source>
</evidence>
<dbReference type="EMBL" id="CAJNYU010002702">
    <property type="protein sequence ID" value="CAF3588206.1"/>
    <property type="molecule type" value="Genomic_DNA"/>
</dbReference>
<evidence type="ECO:0000313" key="5">
    <source>
        <dbReference type="EMBL" id="CAF4615733.1"/>
    </source>
</evidence>
<keyword evidence="2" id="KW-0802">TPR repeat</keyword>
<dbReference type="Proteomes" id="UP000663862">
    <property type="component" value="Unassembled WGS sequence"/>
</dbReference>
<dbReference type="AlphaFoldDB" id="A0A821D429"/>
<dbReference type="EMBL" id="CAJNYV010002352">
    <property type="protein sequence ID" value="CAF3471899.1"/>
    <property type="molecule type" value="Genomic_DNA"/>
</dbReference>
<evidence type="ECO:0000313" key="6">
    <source>
        <dbReference type="EMBL" id="CAF4712483.1"/>
    </source>
</evidence>
<dbReference type="SUPFAM" id="SSF48452">
    <property type="entry name" value="TPR-like"/>
    <property type="match status" value="1"/>
</dbReference>
<evidence type="ECO:0008006" key="8">
    <source>
        <dbReference type="Google" id="ProtNLM"/>
    </source>
</evidence>
<name>A0A821D429_9BILA</name>
<dbReference type="Proteomes" id="UP000663838">
    <property type="component" value="Unassembled WGS sequence"/>
</dbReference>
<comment type="caution">
    <text evidence="5">The sequence shown here is derived from an EMBL/GenBank/DDBJ whole genome shotgun (WGS) entry which is preliminary data.</text>
</comment>
<protein>
    <recommendedName>
        <fullName evidence="8">Tetratricopeptide repeat protein</fullName>
    </recommendedName>
</protein>
<proteinExistence type="predicted"/>
<dbReference type="Proteomes" id="UP000663865">
    <property type="component" value="Unassembled WGS sequence"/>
</dbReference>
<evidence type="ECO:0000256" key="2">
    <source>
        <dbReference type="ARBA" id="ARBA00022803"/>
    </source>
</evidence>
<evidence type="ECO:0000313" key="3">
    <source>
        <dbReference type="EMBL" id="CAF3471899.1"/>
    </source>
</evidence>